<comment type="caution">
    <text evidence="2">The sequence shown here is derived from an EMBL/GenBank/DDBJ whole genome shotgun (WGS) entry which is preliminary data.</text>
</comment>
<name>A0AAV6J628_9ERIC</name>
<dbReference type="Proteomes" id="UP000823749">
    <property type="component" value="Chromosome 8"/>
</dbReference>
<evidence type="ECO:0000256" key="1">
    <source>
        <dbReference type="SAM" id="MobiDB-lite"/>
    </source>
</evidence>
<evidence type="ECO:0000313" key="2">
    <source>
        <dbReference type="EMBL" id="KAG5534959.1"/>
    </source>
</evidence>
<evidence type="ECO:0000313" key="3">
    <source>
        <dbReference type="Proteomes" id="UP000823749"/>
    </source>
</evidence>
<feature type="compositionally biased region" description="Basic and acidic residues" evidence="1">
    <location>
        <begin position="12"/>
        <end position="31"/>
    </location>
</feature>
<gene>
    <name evidence="2" type="ORF">RHGRI_022916</name>
</gene>
<organism evidence="2 3">
    <name type="scientific">Rhododendron griersonianum</name>
    <dbReference type="NCBI Taxonomy" id="479676"/>
    <lineage>
        <taxon>Eukaryota</taxon>
        <taxon>Viridiplantae</taxon>
        <taxon>Streptophyta</taxon>
        <taxon>Embryophyta</taxon>
        <taxon>Tracheophyta</taxon>
        <taxon>Spermatophyta</taxon>
        <taxon>Magnoliopsida</taxon>
        <taxon>eudicotyledons</taxon>
        <taxon>Gunneridae</taxon>
        <taxon>Pentapetalae</taxon>
        <taxon>asterids</taxon>
        <taxon>Ericales</taxon>
        <taxon>Ericaceae</taxon>
        <taxon>Ericoideae</taxon>
        <taxon>Rhodoreae</taxon>
        <taxon>Rhododendron</taxon>
    </lineage>
</organism>
<dbReference type="AlphaFoldDB" id="A0AAV6J628"/>
<keyword evidence="3" id="KW-1185">Reference proteome</keyword>
<proteinExistence type="predicted"/>
<sequence length="277" mass="29902">MRAAPSFRRGYKWKERDDGSQKRWRQGDEMSGRLTTAAASGGHGGAGSRGGQLDSENGKDKDETESRDSRLIEVADDTEVAINGNKFRIGDLIPDFSRNLNLVKARDGLIGGPSTVGGSDSNSQSIVNLGCHLQEAQVKSNVSLSSGRGPVGLDCSENVGPFFSFGSSHPESLDVGLRVKDPNQLMEVQVLNATETETQKEKSVRVLPISLKGNSRGRKRGTLKKTQISVSGVGRENDKAGSFSRIANKRRMDVLEQGESAERAGFLSLLLTKQLNQ</sequence>
<dbReference type="EMBL" id="JACTNZ010000008">
    <property type="protein sequence ID" value="KAG5534959.1"/>
    <property type="molecule type" value="Genomic_DNA"/>
</dbReference>
<reference evidence="2" key="1">
    <citation type="submission" date="2020-08" db="EMBL/GenBank/DDBJ databases">
        <title>Plant Genome Project.</title>
        <authorList>
            <person name="Zhang R.-G."/>
        </authorList>
    </citation>
    <scope>NUCLEOTIDE SEQUENCE</scope>
    <source>
        <strain evidence="2">WSP0</strain>
        <tissue evidence="2">Leaf</tissue>
    </source>
</reference>
<feature type="region of interest" description="Disordered" evidence="1">
    <location>
        <begin position="1"/>
        <end position="70"/>
    </location>
</feature>
<accession>A0AAV6J628</accession>
<feature type="compositionally biased region" description="Gly residues" evidence="1">
    <location>
        <begin position="41"/>
        <end position="50"/>
    </location>
</feature>
<protein>
    <submittedName>
        <fullName evidence="2">Uncharacterized protein</fullName>
    </submittedName>
</protein>
<feature type="compositionally biased region" description="Basic and acidic residues" evidence="1">
    <location>
        <begin position="56"/>
        <end position="70"/>
    </location>
</feature>